<evidence type="ECO:0000313" key="3">
    <source>
        <dbReference type="EMBL" id="MFC6388765.1"/>
    </source>
</evidence>
<keyword evidence="2" id="KW-0472">Membrane</keyword>
<evidence type="ECO:0000313" key="4">
    <source>
        <dbReference type="Proteomes" id="UP001596237"/>
    </source>
</evidence>
<feature type="transmembrane region" description="Helical" evidence="2">
    <location>
        <begin position="12"/>
        <end position="33"/>
    </location>
</feature>
<keyword evidence="2" id="KW-1133">Transmembrane helix</keyword>
<sequence>MSLTMRERPHRSVPGRAIIGVIALYALVLQAFLTVVAPTMPRFEGGVICAEHEAPAPSDNDRHLDCHHACCTQVQAVALPAPDADGFLPAIWPPRTTPLTRREAGTGNARAPPDQGISPRGPPAT</sequence>
<protein>
    <recommendedName>
        <fullName evidence="5">DUF2946 domain-containing protein</fullName>
    </recommendedName>
</protein>
<feature type="region of interest" description="Disordered" evidence="1">
    <location>
        <begin position="90"/>
        <end position="125"/>
    </location>
</feature>
<organism evidence="3 4">
    <name type="scientific">Methylorubrum zatmanii</name>
    <dbReference type="NCBI Taxonomy" id="29429"/>
    <lineage>
        <taxon>Bacteria</taxon>
        <taxon>Pseudomonadati</taxon>
        <taxon>Pseudomonadota</taxon>
        <taxon>Alphaproteobacteria</taxon>
        <taxon>Hyphomicrobiales</taxon>
        <taxon>Methylobacteriaceae</taxon>
        <taxon>Methylorubrum</taxon>
    </lineage>
</organism>
<proteinExistence type="predicted"/>
<name>A0ABW1WNR3_9HYPH</name>
<keyword evidence="4" id="KW-1185">Reference proteome</keyword>
<accession>A0ABW1WNR3</accession>
<evidence type="ECO:0008006" key="5">
    <source>
        <dbReference type="Google" id="ProtNLM"/>
    </source>
</evidence>
<reference evidence="4" key="1">
    <citation type="journal article" date="2019" name="Int. J. Syst. Evol. Microbiol.">
        <title>The Global Catalogue of Microorganisms (GCM) 10K type strain sequencing project: providing services to taxonomists for standard genome sequencing and annotation.</title>
        <authorList>
            <consortium name="The Broad Institute Genomics Platform"/>
            <consortium name="The Broad Institute Genome Sequencing Center for Infectious Disease"/>
            <person name="Wu L."/>
            <person name="Ma J."/>
        </authorList>
    </citation>
    <scope>NUCLEOTIDE SEQUENCE [LARGE SCALE GENOMIC DNA]</scope>
    <source>
        <strain evidence="4">CCUG 36916</strain>
    </source>
</reference>
<dbReference type="EMBL" id="JBHSTT010000019">
    <property type="protein sequence ID" value="MFC6388765.1"/>
    <property type="molecule type" value="Genomic_DNA"/>
</dbReference>
<dbReference type="Proteomes" id="UP001596237">
    <property type="component" value="Unassembled WGS sequence"/>
</dbReference>
<evidence type="ECO:0000256" key="2">
    <source>
        <dbReference type="SAM" id="Phobius"/>
    </source>
</evidence>
<gene>
    <name evidence="3" type="ORF">ACFQDP_05335</name>
</gene>
<evidence type="ECO:0000256" key="1">
    <source>
        <dbReference type="SAM" id="MobiDB-lite"/>
    </source>
</evidence>
<comment type="caution">
    <text evidence="3">The sequence shown here is derived from an EMBL/GenBank/DDBJ whole genome shotgun (WGS) entry which is preliminary data.</text>
</comment>
<keyword evidence="2" id="KW-0812">Transmembrane</keyword>